<dbReference type="EMBL" id="JAAKZY010000179">
    <property type="protein sequence ID" value="NGO13274.1"/>
    <property type="molecule type" value="Genomic_DNA"/>
</dbReference>
<dbReference type="InterPro" id="IPR050109">
    <property type="entry name" value="HTH-type_TetR-like_transc_reg"/>
</dbReference>
<dbReference type="SUPFAM" id="SSF46689">
    <property type="entry name" value="Homeodomain-like"/>
    <property type="match status" value="1"/>
</dbReference>
<organism evidence="4 5">
    <name type="scientific">Streptomyces scabichelini</name>
    <dbReference type="NCBI Taxonomy" id="2711217"/>
    <lineage>
        <taxon>Bacteria</taxon>
        <taxon>Bacillati</taxon>
        <taxon>Actinomycetota</taxon>
        <taxon>Actinomycetes</taxon>
        <taxon>Kitasatosporales</taxon>
        <taxon>Streptomycetaceae</taxon>
        <taxon>Streptomyces</taxon>
    </lineage>
</organism>
<dbReference type="PANTHER" id="PTHR30055:SF237">
    <property type="entry name" value="TRANSCRIPTIONAL REPRESSOR MCE3R"/>
    <property type="match status" value="1"/>
</dbReference>
<dbReference type="Gene3D" id="1.10.357.10">
    <property type="entry name" value="Tetracycline Repressor, domain 2"/>
    <property type="match status" value="1"/>
</dbReference>
<evidence type="ECO:0000256" key="1">
    <source>
        <dbReference type="ARBA" id="ARBA00023125"/>
    </source>
</evidence>
<dbReference type="InterPro" id="IPR041490">
    <property type="entry name" value="KstR2_TetR_C"/>
</dbReference>
<feature type="DNA-binding region" description="H-T-H motif" evidence="2">
    <location>
        <begin position="44"/>
        <end position="63"/>
    </location>
</feature>
<keyword evidence="5" id="KW-1185">Reference proteome</keyword>
<comment type="caution">
    <text evidence="4">The sequence shown here is derived from an EMBL/GenBank/DDBJ whole genome shotgun (WGS) entry which is preliminary data.</text>
</comment>
<gene>
    <name evidence="4" type="ORF">G5C60_38185</name>
</gene>
<dbReference type="InterPro" id="IPR036271">
    <property type="entry name" value="Tet_transcr_reg_TetR-rel_C_sf"/>
</dbReference>
<dbReference type="PANTHER" id="PTHR30055">
    <property type="entry name" value="HTH-TYPE TRANSCRIPTIONAL REGULATOR RUTR"/>
    <property type="match status" value="1"/>
</dbReference>
<sequence length="214" mass="23644">MTEAVADLRADGHEDWRAYEPMRLPPILAHALDAIVEQGYHATTVRDLARRVGVTVPALYYHYANKQAILVELLLGSLRSVLGRCRTAVEEAGDDPVDRFGALVECIVLFMTHRAPLAFLDSEIRSLEPENRQRCVALRDELEGLLRDAVCDGAEAGVFTVPVPVEAGRAVLAMCQAVAQWYRPEGPLTPQEIAERYVTIALFTVGHRPEPADC</sequence>
<feature type="domain" description="HTH tetR-type" evidence="3">
    <location>
        <begin position="21"/>
        <end position="81"/>
    </location>
</feature>
<evidence type="ECO:0000256" key="2">
    <source>
        <dbReference type="PROSITE-ProRule" id="PRU00335"/>
    </source>
</evidence>
<dbReference type="GO" id="GO:0000976">
    <property type="term" value="F:transcription cis-regulatory region binding"/>
    <property type="evidence" value="ECO:0007669"/>
    <property type="project" value="TreeGrafter"/>
</dbReference>
<dbReference type="PROSITE" id="PS50977">
    <property type="entry name" value="HTH_TETR_2"/>
    <property type="match status" value="1"/>
</dbReference>
<protein>
    <submittedName>
        <fullName evidence="4">TetR/AcrR family transcriptional regulator</fullName>
    </submittedName>
</protein>
<dbReference type="RefSeq" id="WP_165266546.1">
    <property type="nucleotide sequence ID" value="NZ_JAAKZY010000179.1"/>
</dbReference>
<keyword evidence="1 2" id="KW-0238">DNA-binding</keyword>
<dbReference type="InterPro" id="IPR001647">
    <property type="entry name" value="HTH_TetR"/>
</dbReference>
<dbReference type="Pfam" id="PF17932">
    <property type="entry name" value="TetR_C_24"/>
    <property type="match status" value="1"/>
</dbReference>
<dbReference type="AlphaFoldDB" id="A0A6G4VHJ2"/>
<evidence type="ECO:0000259" key="3">
    <source>
        <dbReference type="PROSITE" id="PS50977"/>
    </source>
</evidence>
<name>A0A6G4VHJ2_9ACTN</name>
<dbReference type="Proteomes" id="UP000472335">
    <property type="component" value="Unassembled WGS sequence"/>
</dbReference>
<evidence type="ECO:0000313" key="5">
    <source>
        <dbReference type="Proteomes" id="UP000472335"/>
    </source>
</evidence>
<dbReference type="Pfam" id="PF00440">
    <property type="entry name" value="TetR_N"/>
    <property type="match status" value="1"/>
</dbReference>
<dbReference type="GO" id="GO:0003700">
    <property type="term" value="F:DNA-binding transcription factor activity"/>
    <property type="evidence" value="ECO:0007669"/>
    <property type="project" value="TreeGrafter"/>
</dbReference>
<dbReference type="InterPro" id="IPR009057">
    <property type="entry name" value="Homeodomain-like_sf"/>
</dbReference>
<reference evidence="4 5" key="1">
    <citation type="submission" date="2020-02" db="EMBL/GenBank/DDBJ databases">
        <title>Whole-genome analyses of novel actinobacteria.</title>
        <authorList>
            <person name="Sahin N."/>
            <person name="Gencbay T."/>
        </authorList>
    </citation>
    <scope>NUCLEOTIDE SEQUENCE [LARGE SCALE GENOMIC DNA]</scope>
    <source>
        <strain evidence="4 5">HC44</strain>
    </source>
</reference>
<accession>A0A6G4VHJ2</accession>
<proteinExistence type="predicted"/>
<evidence type="ECO:0000313" key="4">
    <source>
        <dbReference type="EMBL" id="NGO13274.1"/>
    </source>
</evidence>
<dbReference type="SUPFAM" id="SSF48498">
    <property type="entry name" value="Tetracyclin repressor-like, C-terminal domain"/>
    <property type="match status" value="1"/>
</dbReference>
<dbReference type="PRINTS" id="PR00455">
    <property type="entry name" value="HTHTETR"/>
</dbReference>